<name>A0AAD5KP79_9FUNG</name>
<dbReference type="EMBL" id="JAIXMP010000002">
    <property type="protein sequence ID" value="KAI9276865.1"/>
    <property type="molecule type" value="Genomic_DNA"/>
</dbReference>
<evidence type="ECO:0000313" key="2">
    <source>
        <dbReference type="Proteomes" id="UP001209540"/>
    </source>
</evidence>
<evidence type="ECO:0000313" key="1">
    <source>
        <dbReference type="EMBL" id="KAI9276865.1"/>
    </source>
</evidence>
<reference evidence="1" key="2">
    <citation type="submission" date="2023-02" db="EMBL/GenBank/DDBJ databases">
        <authorList>
            <consortium name="DOE Joint Genome Institute"/>
            <person name="Mondo S.J."/>
            <person name="Chang Y."/>
            <person name="Wang Y."/>
            <person name="Ahrendt S."/>
            <person name="Andreopoulos W."/>
            <person name="Barry K."/>
            <person name="Beard J."/>
            <person name="Benny G.L."/>
            <person name="Blankenship S."/>
            <person name="Bonito G."/>
            <person name="Cuomo C."/>
            <person name="Desiro A."/>
            <person name="Gervers K.A."/>
            <person name="Hundley H."/>
            <person name="Kuo A."/>
            <person name="LaButti K."/>
            <person name="Lang B.F."/>
            <person name="Lipzen A."/>
            <person name="O'Donnell K."/>
            <person name="Pangilinan J."/>
            <person name="Reynolds N."/>
            <person name="Sandor L."/>
            <person name="Smith M.W."/>
            <person name="Tsang A."/>
            <person name="Grigoriev I.V."/>
            <person name="Stajich J.E."/>
            <person name="Spatafora J.W."/>
        </authorList>
    </citation>
    <scope>NUCLEOTIDE SEQUENCE</scope>
    <source>
        <strain evidence="1">RSA 2281</strain>
    </source>
</reference>
<protein>
    <submittedName>
        <fullName evidence="1">Uncharacterized protein</fullName>
    </submittedName>
</protein>
<reference evidence="1" key="1">
    <citation type="journal article" date="2022" name="IScience">
        <title>Evolution of zygomycete secretomes and the origins of terrestrial fungal ecologies.</title>
        <authorList>
            <person name="Chang Y."/>
            <person name="Wang Y."/>
            <person name="Mondo S."/>
            <person name="Ahrendt S."/>
            <person name="Andreopoulos W."/>
            <person name="Barry K."/>
            <person name="Beard J."/>
            <person name="Benny G.L."/>
            <person name="Blankenship S."/>
            <person name="Bonito G."/>
            <person name="Cuomo C."/>
            <person name="Desiro A."/>
            <person name="Gervers K.A."/>
            <person name="Hundley H."/>
            <person name="Kuo A."/>
            <person name="LaButti K."/>
            <person name="Lang B.F."/>
            <person name="Lipzen A."/>
            <person name="O'Donnell K."/>
            <person name="Pangilinan J."/>
            <person name="Reynolds N."/>
            <person name="Sandor L."/>
            <person name="Smith M.E."/>
            <person name="Tsang A."/>
            <person name="Grigoriev I.V."/>
            <person name="Stajich J.E."/>
            <person name="Spatafora J.W."/>
        </authorList>
    </citation>
    <scope>NUCLEOTIDE SEQUENCE</scope>
    <source>
        <strain evidence="1">RSA 2281</strain>
    </source>
</reference>
<sequence>MFSTLPSMISLKDFPFQLARNSQLFVCDTVSFLILFVTAVNSPTITNYESFLNDYVHIISPFTDYFRLLSLFPKKADSRKVYELDCNMLFHFEKWLKKSQSNPTFFPLFGYIV</sequence>
<dbReference type="AlphaFoldDB" id="A0AAD5KP79"/>
<dbReference type="Proteomes" id="UP001209540">
    <property type="component" value="Unassembled WGS sequence"/>
</dbReference>
<comment type="caution">
    <text evidence="1">The sequence shown here is derived from an EMBL/GenBank/DDBJ whole genome shotgun (WGS) entry which is preliminary data.</text>
</comment>
<proteinExistence type="predicted"/>
<gene>
    <name evidence="1" type="ORF">BDA99DRAFT_567769</name>
</gene>
<accession>A0AAD5KP79</accession>
<organism evidence="1 2">
    <name type="scientific">Phascolomyces articulosus</name>
    <dbReference type="NCBI Taxonomy" id="60185"/>
    <lineage>
        <taxon>Eukaryota</taxon>
        <taxon>Fungi</taxon>
        <taxon>Fungi incertae sedis</taxon>
        <taxon>Mucoromycota</taxon>
        <taxon>Mucoromycotina</taxon>
        <taxon>Mucoromycetes</taxon>
        <taxon>Mucorales</taxon>
        <taxon>Lichtheimiaceae</taxon>
        <taxon>Phascolomyces</taxon>
    </lineage>
</organism>
<keyword evidence="2" id="KW-1185">Reference proteome</keyword>